<evidence type="ECO:0000256" key="3">
    <source>
        <dbReference type="ARBA" id="ARBA00022801"/>
    </source>
</evidence>
<sequence length="216" mass="24857">MGVLRKTLNWYAKLSPSRGRTNPPYEHVTQIGDPTLRKISEDVPIDKIRSPEIQKIIAILKHVLKHYGSVGMSAPQIGINKRIFVMRHTIKEIKSELPEIIKSRCMYEIPLTVYVNPRLKVLDYEKVVHTEGCESIRSFQAEVARYKAVKISGYNSDGEESCHSYHGWPARIVQHEMDHLDGKLYTDIMDRKSLQCICWDEVNLSKGKIAIPFRPD</sequence>
<dbReference type="OrthoDB" id="276063at2759"/>
<dbReference type="PIRSF" id="PIRSF004749">
    <property type="entry name" value="Pep_def"/>
    <property type="match status" value="1"/>
</dbReference>
<proteinExistence type="inferred from homology"/>
<comment type="catalytic activity">
    <reaction evidence="6 7">
        <text>N-terminal N-formyl-L-methionyl-[peptide] + H2O = N-terminal L-methionyl-[peptide] + formate</text>
        <dbReference type="Rhea" id="RHEA:24420"/>
        <dbReference type="Rhea" id="RHEA-COMP:10639"/>
        <dbReference type="Rhea" id="RHEA-COMP:10640"/>
        <dbReference type="ChEBI" id="CHEBI:15377"/>
        <dbReference type="ChEBI" id="CHEBI:15740"/>
        <dbReference type="ChEBI" id="CHEBI:49298"/>
        <dbReference type="ChEBI" id="CHEBI:64731"/>
        <dbReference type="EC" id="3.5.1.88"/>
    </reaction>
</comment>
<dbReference type="Gene3D" id="3.90.45.10">
    <property type="entry name" value="Peptide deformylase"/>
    <property type="match status" value="1"/>
</dbReference>
<keyword evidence="4 7" id="KW-0648">Protein biosynthesis</keyword>
<comment type="similarity">
    <text evidence="1 7">Belongs to the polypeptide deformylase family.</text>
</comment>
<evidence type="ECO:0000256" key="5">
    <source>
        <dbReference type="ARBA" id="ARBA00037114"/>
    </source>
</evidence>
<comment type="caution">
    <text evidence="8">The sequence shown here is derived from an EMBL/GenBank/DDBJ whole genome shotgun (WGS) entry which is preliminary data.</text>
</comment>
<keyword evidence="9" id="KW-1185">Reference proteome</keyword>
<dbReference type="GO" id="GO:0042586">
    <property type="term" value="F:peptide deformylase activity"/>
    <property type="evidence" value="ECO:0007669"/>
    <property type="project" value="UniProtKB-EC"/>
</dbReference>
<evidence type="ECO:0000256" key="4">
    <source>
        <dbReference type="ARBA" id="ARBA00022917"/>
    </source>
</evidence>
<accession>A0A821Q1E7</accession>
<dbReference type="PRINTS" id="PR01576">
    <property type="entry name" value="PDEFORMYLASE"/>
</dbReference>
<comment type="function">
    <text evidence="5 7">Removes the formyl group from the N-terminal Met of newly synthesized proteins.</text>
</comment>
<reference evidence="8" key="1">
    <citation type="submission" date="2021-02" db="EMBL/GenBank/DDBJ databases">
        <authorList>
            <person name="Steward A R."/>
        </authorList>
    </citation>
    <scope>NUCLEOTIDE SEQUENCE</scope>
</reference>
<dbReference type="Proteomes" id="UP000663880">
    <property type="component" value="Unassembled WGS sequence"/>
</dbReference>
<evidence type="ECO:0000313" key="8">
    <source>
        <dbReference type="EMBL" id="CAF4816343.1"/>
    </source>
</evidence>
<dbReference type="CDD" id="cd00487">
    <property type="entry name" value="Pep_deformylase"/>
    <property type="match status" value="1"/>
</dbReference>
<dbReference type="Pfam" id="PF01327">
    <property type="entry name" value="Pep_deformylase"/>
    <property type="match status" value="1"/>
</dbReference>
<dbReference type="GO" id="GO:0046872">
    <property type="term" value="F:metal ion binding"/>
    <property type="evidence" value="ECO:0007669"/>
    <property type="project" value="UniProtKB-KW"/>
</dbReference>
<dbReference type="InterPro" id="IPR036821">
    <property type="entry name" value="Peptide_deformylase_sf"/>
</dbReference>
<dbReference type="FunFam" id="3.90.45.10:FF:000003">
    <property type="entry name" value="Peptide deformylase"/>
    <property type="match status" value="1"/>
</dbReference>
<dbReference type="EC" id="3.5.1.88" evidence="7"/>
<keyword evidence="3 7" id="KW-0378">Hydrolase</keyword>
<dbReference type="SUPFAM" id="SSF56420">
    <property type="entry name" value="Peptide deformylase"/>
    <property type="match status" value="1"/>
</dbReference>
<dbReference type="AlphaFoldDB" id="A0A821Q1E7"/>
<name>A0A821Q1E7_9NEOP</name>
<evidence type="ECO:0000256" key="6">
    <source>
        <dbReference type="ARBA" id="ARBA00048875"/>
    </source>
</evidence>
<evidence type="ECO:0000256" key="1">
    <source>
        <dbReference type="ARBA" id="ARBA00010759"/>
    </source>
</evidence>
<dbReference type="PANTHER" id="PTHR10458:SF2">
    <property type="entry name" value="PEPTIDE DEFORMYLASE, MITOCHONDRIAL"/>
    <property type="match status" value="1"/>
</dbReference>
<dbReference type="PANTHER" id="PTHR10458">
    <property type="entry name" value="PEPTIDE DEFORMYLASE"/>
    <property type="match status" value="1"/>
</dbReference>
<dbReference type="InterPro" id="IPR023635">
    <property type="entry name" value="Peptide_deformylase"/>
</dbReference>
<protein>
    <recommendedName>
        <fullName evidence="7">Peptide deformylase</fullName>
        <ecNumber evidence="7">3.5.1.88</ecNumber>
    </recommendedName>
</protein>
<dbReference type="GO" id="GO:0005739">
    <property type="term" value="C:mitochondrion"/>
    <property type="evidence" value="ECO:0007669"/>
    <property type="project" value="TreeGrafter"/>
</dbReference>
<evidence type="ECO:0000256" key="2">
    <source>
        <dbReference type="ARBA" id="ARBA00022723"/>
    </source>
</evidence>
<evidence type="ECO:0000313" key="9">
    <source>
        <dbReference type="Proteomes" id="UP000663880"/>
    </source>
</evidence>
<dbReference type="GO" id="GO:0006412">
    <property type="term" value="P:translation"/>
    <property type="evidence" value="ECO:0007669"/>
    <property type="project" value="UniProtKB-KW"/>
</dbReference>
<dbReference type="HAMAP" id="MF_00163">
    <property type="entry name" value="Pep_deformylase"/>
    <property type="match status" value="1"/>
</dbReference>
<evidence type="ECO:0000256" key="7">
    <source>
        <dbReference type="RuleBase" id="RU362111"/>
    </source>
</evidence>
<organism evidence="8 9">
    <name type="scientific">Pieris macdunnoughi</name>
    <dbReference type="NCBI Taxonomy" id="345717"/>
    <lineage>
        <taxon>Eukaryota</taxon>
        <taxon>Metazoa</taxon>
        <taxon>Ecdysozoa</taxon>
        <taxon>Arthropoda</taxon>
        <taxon>Hexapoda</taxon>
        <taxon>Insecta</taxon>
        <taxon>Pterygota</taxon>
        <taxon>Neoptera</taxon>
        <taxon>Endopterygota</taxon>
        <taxon>Lepidoptera</taxon>
        <taxon>Glossata</taxon>
        <taxon>Ditrysia</taxon>
        <taxon>Papilionoidea</taxon>
        <taxon>Pieridae</taxon>
        <taxon>Pierinae</taxon>
        <taxon>Pieris</taxon>
    </lineage>
</organism>
<keyword evidence="2 7" id="KW-0479">Metal-binding</keyword>
<dbReference type="NCBIfam" id="NF001159">
    <property type="entry name" value="PRK00150.1-3"/>
    <property type="match status" value="1"/>
</dbReference>
<gene>
    <name evidence="8" type="ORF">PMACD_LOCUS4348</name>
</gene>
<dbReference type="EMBL" id="CAJOBZ010000007">
    <property type="protein sequence ID" value="CAF4816343.1"/>
    <property type="molecule type" value="Genomic_DNA"/>
</dbReference>